<dbReference type="Pfam" id="PF00659">
    <property type="entry name" value="POLO_box"/>
    <property type="match status" value="1"/>
</dbReference>
<dbReference type="GO" id="GO:0005813">
    <property type="term" value="C:centrosome"/>
    <property type="evidence" value="ECO:0007669"/>
    <property type="project" value="TreeGrafter"/>
</dbReference>
<feature type="domain" description="POLO box" evidence="2">
    <location>
        <begin position="66"/>
        <end position="148"/>
    </location>
</feature>
<evidence type="ECO:0000256" key="1">
    <source>
        <dbReference type="SAM" id="MobiDB-lite"/>
    </source>
</evidence>
<dbReference type="OrthoDB" id="408964at2759"/>
<gene>
    <name evidence="3" type="ORF">PACLA_8A018748</name>
</gene>
<dbReference type="PROSITE" id="PS50078">
    <property type="entry name" value="POLO_BOX"/>
    <property type="match status" value="1"/>
</dbReference>
<keyword evidence="4" id="KW-1185">Reference proteome</keyword>
<sequence>MNRNLQYITREGQEEPCGTLTNFLEKHKKKVTLLQYFRNYMSEHLLKAGGPRGTAVEANEVSRLPYLRTWYRTRRAIVLHLSNGILQVNFFQDHTKVILSPCMAAITYINEKRNARTFSFKSMEKHGCCRELAKRMSYALDRVEELRTTLRNHHPTQRDIVKSRPEQMQAIGNKA</sequence>
<dbReference type="GO" id="GO:0000922">
    <property type="term" value="C:spindle pole"/>
    <property type="evidence" value="ECO:0007669"/>
    <property type="project" value="TreeGrafter"/>
</dbReference>
<reference evidence="3" key="1">
    <citation type="submission" date="2020-04" db="EMBL/GenBank/DDBJ databases">
        <authorList>
            <person name="Alioto T."/>
            <person name="Alioto T."/>
            <person name="Gomez Garrido J."/>
        </authorList>
    </citation>
    <scope>NUCLEOTIDE SEQUENCE</scope>
    <source>
        <strain evidence="3">A484AB</strain>
    </source>
</reference>
<dbReference type="GO" id="GO:0007052">
    <property type="term" value="P:mitotic spindle organization"/>
    <property type="evidence" value="ECO:0007669"/>
    <property type="project" value="TreeGrafter"/>
</dbReference>
<feature type="compositionally biased region" description="Basic and acidic residues" evidence="1">
    <location>
        <begin position="156"/>
        <end position="165"/>
    </location>
</feature>
<evidence type="ECO:0000259" key="2">
    <source>
        <dbReference type="PROSITE" id="PS50078"/>
    </source>
</evidence>
<protein>
    <submittedName>
        <fullName evidence="3">A Chain A, Serine threonine- kinase PLK1</fullName>
    </submittedName>
</protein>
<dbReference type="FunFam" id="3.30.1120.30:FF:000003">
    <property type="entry name" value="Serine/threonine-protein kinase PLK"/>
    <property type="match status" value="1"/>
</dbReference>
<comment type="caution">
    <text evidence="3">The sequence shown here is derived from an EMBL/GenBank/DDBJ whole genome shotgun (WGS) entry which is preliminary data.</text>
</comment>
<organism evidence="3 4">
    <name type="scientific">Paramuricea clavata</name>
    <name type="common">Red gorgonian</name>
    <name type="synonym">Violescent sea-whip</name>
    <dbReference type="NCBI Taxonomy" id="317549"/>
    <lineage>
        <taxon>Eukaryota</taxon>
        <taxon>Metazoa</taxon>
        <taxon>Cnidaria</taxon>
        <taxon>Anthozoa</taxon>
        <taxon>Octocorallia</taxon>
        <taxon>Malacalcyonacea</taxon>
        <taxon>Plexauridae</taxon>
        <taxon>Paramuricea</taxon>
    </lineage>
</organism>
<dbReference type="AlphaFoldDB" id="A0A6S7LPX9"/>
<dbReference type="InterPro" id="IPR000959">
    <property type="entry name" value="POLO_box_dom"/>
</dbReference>
<proteinExistence type="predicted"/>
<dbReference type="Gene3D" id="3.30.1120.30">
    <property type="entry name" value="POLO box domain"/>
    <property type="match status" value="2"/>
</dbReference>
<dbReference type="GO" id="GO:0004674">
    <property type="term" value="F:protein serine/threonine kinase activity"/>
    <property type="evidence" value="ECO:0007669"/>
    <property type="project" value="TreeGrafter"/>
</dbReference>
<dbReference type="InterPro" id="IPR036947">
    <property type="entry name" value="POLO_box_dom_sf"/>
</dbReference>
<accession>A0A6S7LPX9</accession>
<feature type="region of interest" description="Disordered" evidence="1">
    <location>
        <begin position="153"/>
        <end position="175"/>
    </location>
</feature>
<dbReference type="EMBL" id="CACRXK020026552">
    <property type="protein sequence ID" value="CAB4040273.1"/>
    <property type="molecule type" value="Genomic_DNA"/>
</dbReference>
<dbReference type="SUPFAM" id="SSF82615">
    <property type="entry name" value="Polo-box domain"/>
    <property type="match status" value="2"/>
</dbReference>
<keyword evidence="3" id="KW-0418">Kinase</keyword>
<evidence type="ECO:0000313" key="4">
    <source>
        <dbReference type="Proteomes" id="UP001152795"/>
    </source>
</evidence>
<dbReference type="InterPro" id="IPR033695">
    <property type="entry name" value="POLO_box_2"/>
</dbReference>
<dbReference type="GO" id="GO:0005634">
    <property type="term" value="C:nucleus"/>
    <property type="evidence" value="ECO:0007669"/>
    <property type="project" value="TreeGrafter"/>
</dbReference>
<dbReference type="PANTHER" id="PTHR24345">
    <property type="entry name" value="SERINE/THREONINE-PROTEIN KINASE PLK"/>
    <property type="match status" value="1"/>
</dbReference>
<name>A0A6S7LPX9_PARCT</name>
<dbReference type="Proteomes" id="UP001152795">
    <property type="component" value="Unassembled WGS sequence"/>
</dbReference>
<evidence type="ECO:0000313" key="3">
    <source>
        <dbReference type="EMBL" id="CAB4040273.1"/>
    </source>
</evidence>
<dbReference type="GO" id="GO:0005737">
    <property type="term" value="C:cytoplasm"/>
    <property type="evidence" value="ECO:0007669"/>
    <property type="project" value="TreeGrafter"/>
</dbReference>
<dbReference type="GO" id="GO:0000776">
    <property type="term" value="C:kinetochore"/>
    <property type="evidence" value="ECO:0007669"/>
    <property type="project" value="TreeGrafter"/>
</dbReference>
<keyword evidence="3" id="KW-0808">Transferase</keyword>
<dbReference type="PANTHER" id="PTHR24345:SF93">
    <property type="entry name" value="SERINE_THREONINE-PROTEIN KINASE PLK1"/>
    <property type="match status" value="1"/>
</dbReference>
<dbReference type="CDD" id="cd13117">
    <property type="entry name" value="POLO_box_2"/>
    <property type="match status" value="1"/>
</dbReference>